<dbReference type="PROSITE" id="PS51635">
    <property type="entry name" value="PNPLA"/>
    <property type="match status" value="1"/>
</dbReference>
<dbReference type="AlphaFoldDB" id="A0A410DMB6"/>
<sequence length="307" mass="34057">MKIGLVLAGGGGRGAYQIGVWKALKEFGFDKYIRAISGTSIGALNAALFVSGSVDEAEKLWLNLSKEVVLPTRNIDLVKKSLMLAWGAKNINFVKKYIPKTLEIGDISREGLLKLLDEHIDFSRIVKSTTSLYAACSEIPSIKPKYFKLNSYKESDIKEILLATSAIPVVFESKEIEDKKYLDGGMADNLPIQPIYGEGCDIIIAVNLSKSSELDRSIFPNTKIIEIVPRDMDDGILSSTLDFTPSGARRRIKQGYDDTKNLFEPIIELTKYSFMKIPQEIVASAGKSFLRQSNKIKNVIVSGNREH</sequence>
<keyword evidence="1 4" id="KW-0378">Hydrolase</keyword>
<dbReference type="EMBL" id="CP025746">
    <property type="protein sequence ID" value="QAA30218.1"/>
    <property type="molecule type" value="Genomic_DNA"/>
</dbReference>
<protein>
    <submittedName>
        <fullName evidence="6">Phospholipase</fullName>
    </submittedName>
</protein>
<name>A0A410DMB6_9CLOT</name>
<dbReference type="InterPro" id="IPR002641">
    <property type="entry name" value="PNPLA_dom"/>
</dbReference>
<evidence type="ECO:0000256" key="1">
    <source>
        <dbReference type="ARBA" id="ARBA00022801"/>
    </source>
</evidence>
<evidence type="ECO:0000259" key="5">
    <source>
        <dbReference type="PROSITE" id="PS51635"/>
    </source>
</evidence>
<dbReference type="InterPro" id="IPR050301">
    <property type="entry name" value="NTE"/>
</dbReference>
<dbReference type="PANTHER" id="PTHR14226">
    <property type="entry name" value="NEUROPATHY TARGET ESTERASE/SWISS CHEESE D.MELANOGASTER"/>
    <property type="match status" value="1"/>
</dbReference>
<dbReference type="Proteomes" id="UP000286268">
    <property type="component" value="Chromosome"/>
</dbReference>
<gene>
    <name evidence="6" type="ORF">C1I91_00085</name>
</gene>
<proteinExistence type="predicted"/>
<keyword evidence="3 4" id="KW-0443">Lipid metabolism</keyword>
<dbReference type="InterPro" id="IPR016035">
    <property type="entry name" value="Acyl_Trfase/lysoPLipase"/>
</dbReference>
<dbReference type="OrthoDB" id="9770965at2"/>
<feature type="short sequence motif" description="DGA/G" evidence="4">
    <location>
        <begin position="183"/>
        <end position="185"/>
    </location>
</feature>
<accession>A0A410DMB6</accession>
<dbReference type="GO" id="GO:0016042">
    <property type="term" value="P:lipid catabolic process"/>
    <property type="evidence" value="ECO:0007669"/>
    <property type="project" value="UniProtKB-UniRule"/>
</dbReference>
<dbReference type="KEGG" id="cmah:C1I91_00085"/>
<keyword evidence="2 4" id="KW-0442">Lipid degradation</keyword>
<dbReference type="Gene3D" id="3.40.1090.10">
    <property type="entry name" value="Cytosolic phospholipase A2 catalytic domain"/>
    <property type="match status" value="2"/>
</dbReference>
<evidence type="ECO:0000256" key="2">
    <source>
        <dbReference type="ARBA" id="ARBA00022963"/>
    </source>
</evidence>
<dbReference type="Pfam" id="PF01734">
    <property type="entry name" value="Patatin"/>
    <property type="match status" value="1"/>
</dbReference>
<dbReference type="RefSeq" id="WP_128210670.1">
    <property type="nucleotide sequence ID" value="NZ_CP025746.1"/>
</dbReference>
<feature type="short sequence motif" description="GXSXG" evidence="4">
    <location>
        <begin position="38"/>
        <end position="42"/>
    </location>
</feature>
<reference evidence="6 7" key="1">
    <citation type="submission" date="2018-01" db="EMBL/GenBank/DDBJ databases">
        <title>Genome Sequencing and Assembly of Anaerobacter polyendosporus strain CT4.</title>
        <authorList>
            <person name="Tachaapaikoon C."/>
            <person name="Sutheeworapong S."/>
            <person name="Jenjaroenpun P."/>
            <person name="Wongsurawat T."/>
            <person name="Nookeaw I."/>
            <person name="Cheawchanlertfa P."/>
            <person name="Kosugi A."/>
            <person name="Cheevadhanarak S."/>
            <person name="Ratanakhanokchai K."/>
        </authorList>
    </citation>
    <scope>NUCLEOTIDE SEQUENCE [LARGE SCALE GENOMIC DNA]</scope>
    <source>
        <strain evidence="6 7">CT4</strain>
    </source>
</reference>
<evidence type="ECO:0000256" key="3">
    <source>
        <dbReference type="ARBA" id="ARBA00023098"/>
    </source>
</evidence>
<keyword evidence="7" id="KW-1185">Reference proteome</keyword>
<dbReference type="SUPFAM" id="SSF52151">
    <property type="entry name" value="FabD/lysophospholipase-like"/>
    <property type="match status" value="1"/>
</dbReference>
<dbReference type="CDD" id="cd07209">
    <property type="entry name" value="Pat_hypo_Ecoli_Z1214_like"/>
    <property type="match status" value="1"/>
</dbReference>
<feature type="short sequence motif" description="GXGXXG" evidence="4">
    <location>
        <begin position="9"/>
        <end position="14"/>
    </location>
</feature>
<feature type="active site" description="Nucleophile" evidence="4">
    <location>
        <position position="40"/>
    </location>
</feature>
<dbReference type="PANTHER" id="PTHR14226:SF29">
    <property type="entry name" value="NEUROPATHY TARGET ESTERASE SWS"/>
    <property type="match status" value="1"/>
</dbReference>
<feature type="domain" description="PNPLA" evidence="5">
    <location>
        <begin position="5"/>
        <end position="196"/>
    </location>
</feature>
<organism evidence="6 7">
    <name type="scientific">Clostridium manihotivorum</name>
    <dbReference type="NCBI Taxonomy" id="2320868"/>
    <lineage>
        <taxon>Bacteria</taxon>
        <taxon>Bacillati</taxon>
        <taxon>Bacillota</taxon>
        <taxon>Clostridia</taxon>
        <taxon>Eubacteriales</taxon>
        <taxon>Clostridiaceae</taxon>
        <taxon>Clostridium</taxon>
    </lineage>
</organism>
<evidence type="ECO:0000313" key="7">
    <source>
        <dbReference type="Proteomes" id="UP000286268"/>
    </source>
</evidence>
<evidence type="ECO:0000313" key="6">
    <source>
        <dbReference type="EMBL" id="QAA30218.1"/>
    </source>
</evidence>
<feature type="active site" description="Proton acceptor" evidence="4">
    <location>
        <position position="183"/>
    </location>
</feature>
<dbReference type="GO" id="GO:0016787">
    <property type="term" value="F:hydrolase activity"/>
    <property type="evidence" value="ECO:0007669"/>
    <property type="project" value="UniProtKB-UniRule"/>
</dbReference>
<evidence type="ECO:0000256" key="4">
    <source>
        <dbReference type="PROSITE-ProRule" id="PRU01161"/>
    </source>
</evidence>